<accession>A0ABZ2K4S2</accession>
<evidence type="ECO:0000256" key="2">
    <source>
        <dbReference type="ARBA" id="ARBA00002803"/>
    </source>
</evidence>
<evidence type="ECO:0000256" key="6">
    <source>
        <dbReference type="ARBA" id="ARBA00022619"/>
    </source>
</evidence>
<keyword evidence="7 12" id="KW-0808">Transferase</keyword>
<dbReference type="CDD" id="cd00402">
    <property type="entry name" value="Riboflavin_synthase_like"/>
    <property type="match status" value="1"/>
</dbReference>
<dbReference type="EMBL" id="CP089982">
    <property type="protein sequence ID" value="WXA91779.1"/>
    <property type="molecule type" value="Genomic_DNA"/>
</dbReference>
<evidence type="ECO:0000256" key="3">
    <source>
        <dbReference type="ARBA" id="ARBA00004887"/>
    </source>
</evidence>
<comment type="function">
    <text evidence="2">Catalyzes the dismutation of two molecules of 6,7-dimethyl-8-ribityllumazine, resulting in the formation of riboflavin and 5-amino-6-(D-ribitylamino)uracil.</text>
</comment>
<dbReference type="Proteomes" id="UP001379533">
    <property type="component" value="Chromosome"/>
</dbReference>
<protein>
    <recommendedName>
        <fullName evidence="5 9">Riboflavin synthase</fullName>
        <ecNumber evidence="4 9">2.5.1.9</ecNumber>
    </recommendedName>
</protein>
<dbReference type="SUPFAM" id="SSF63380">
    <property type="entry name" value="Riboflavin synthase domain-like"/>
    <property type="match status" value="2"/>
</dbReference>
<evidence type="ECO:0000256" key="8">
    <source>
        <dbReference type="ARBA" id="ARBA00022737"/>
    </source>
</evidence>
<evidence type="ECO:0000313" key="12">
    <source>
        <dbReference type="EMBL" id="WXA91779.1"/>
    </source>
</evidence>
<dbReference type="InterPro" id="IPR017938">
    <property type="entry name" value="Riboflavin_synthase-like_b-brl"/>
</dbReference>
<dbReference type="InterPro" id="IPR001783">
    <property type="entry name" value="Lumazine-bd"/>
</dbReference>
<dbReference type="Pfam" id="PF00677">
    <property type="entry name" value="Lum_binding"/>
    <property type="match status" value="2"/>
</dbReference>
<comment type="pathway">
    <text evidence="3">Cofactor biosynthesis; riboflavin biosynthesis; riboflavin from 2-hydroxy-3-oxobutyl phosphate and 5-amino-6-(D-ribitylamino)uracil: step 2/2.</text>
</comment>
<proteinExistence type="predicted"/>
<feature type="domain" description="Lumazine-binding" evidence="11">
    <location>
        <begin position="1"/>
        <end position="95"/>
    </location>
</feature>
<dbReference type="PROSITE" id="PS51177">
    <property type="entry name" value="LUMAZINE_BIND"/>
    <property type="match status" value="2"/>
</dbReference>
<reference evidence="12 13" key="1">
    <citation type="submission" date="2021-12" db="EMBL/GenBank/DDBJ databases">
        <title>Discovery of the Pendulisporaceae a myxobacterial family with distinct sporulation behavior and unique specialized metabolism.</title>
        <authorList>
            <person name="Garcia R."/>
            <person name="Popoff A."/>
            <person name="Bader C.D."/>
            <person name="Loehr J."/>
            <person name="Walesch S."/>
            <person name="Walt C."/>
            <person name="Boldt J."/>
            <person name="Bunk B."/>
            <person name="Haeckl F.J.F.P.J."/>
            <person name="Gunesch A.P."/>
            <person name="Birkelbach J."/>
            <person name="Nuebel U."/>
            <person name="Pietschmann T."/>
            <person name="Bach T."/>
            <person name="Mueller R."/>
        </authorList>
    </citation>
    <scope>NUCLEOTIDE SEQUENCE [LARGE SCALE GENOMIC DNA]</scope>
    <source>
        <strain evidence="12 13">MSr12523</strain>
    </source>
</reference>
<sequence length="203" mass="21515">MFTGLVEATGQLIRRERVGVDARLEIRYAPESPFVIGESIAIDGVCLTVQTITEQGFLCDASSETLARTTLGELTLPATVNLERATPLGGRMGGHIVSGHVDATGVLLERQPVGEMSKLVFGFPANLARFIAEKGSICVNGVSLTVNGVAADRFDVMIIPHTAQVTSLGALQPGGRVNLEVDVLARYVLRAREVDAVDAAEKS</sequence>
<dbReference type="EC" id="2.5.1.9" evidence="4 9"/>
<dbReference type="RefSeq" id="WP_394842397.1">
    <property type="nucleotide sequence ID" value="NZ_CP089982.1"/>
</dbReference>
<feature type="domain" description="Lumazine-binding" evidence="11">
    <location>
        <begin position="96"/>
        <end position="192"/>
    </location>
</feature>
<evidence type="ECO:0000256" key="9">
    <source>
        <dbReference type="NCBIfam" id="TIGR00187"/>
    </source>
</evidence>
<dbReference type="PIRSF" id="PIRSF000498">
    <property type="entry name" value="Riboflavin_syn_A"/>
    <property type="match status" value="1"/>
</dbReference>
<dbReference type="PANTHER" id="PTHR21098">
    <property type="entry name" value="RIBOFLAVIN SYNTHASE ALPHA CHAIN"/>
    <property type="match status" value="1"/>
</dbReference>
<dbReference type="NCBIfam" id="TIGR00187">
    <property type="entry name" value="ribE"/>
    <property type="match status" value="1"/>
</dbReference>
<evidence type="ECO:0000256" key="10">
    <source>
        <dbReference type="PROSITE-ProRule" id="PRU00524"/>
    </source>
</evidence>
<organism evidence="12 13">
    <name type="scientific">Pendulispora brunnea</name>
    <dbReference type="NCBI Taxonomy" id="2905690"/>
    <lineage>
        <taxon>Bacteria</taxon>
        <taxon>Pseudomonadati</taxon>
        <taxon>Myxococcota</taxon>
        <taxon>Myxococcia</taxon>
        <taxon>Myxococcales</taxon>
        <taxon>Sorangiineae</taxon>
        <taxon>Pendulisporaceae</taxon>
        <taxon>Pendulispora</taxon>
    </lineage>
</organism>
<dbReference type="GO" id="GO:0004746">
    <property type="term" value="F:riboflavin synthase activity"/>
    <property type="evidence" value="ECO:0007669"/>
    <property type="project" value="UniProtKB-EC"/>
</dbReference>
<dbReference type="PANTHER" id="PTHR21098:SF12">
    <property type="entry name" value="RIBOFLAVIN SYNTHASE"/>
    <property type="match status" value="1"/>
</dbReference>
<gene>
    <name evidence="12" type="ORF">LZC95_35680</name>
</gene>
<dbReference type="InterPro" id="IPR026017">
    <property type="entry name" value="Lumazine-bd_dom"/>
</dbReference>
<keyword evidence="6" id="KW-0686">Riboflavin biosynthesis</keyword>
<keyword evidence="8" id="KW-0677">Repeat</keyword>
<evidence type="ECO:0000256" key="7">
    <source>
        <dbReference type="ARBA" id="ARBA00022679"/>
    </source>
</evidence>
<dbReference type="Gene3D" id="2.40.30.20">
    <property type="match status" value="2"/>
</dbReference>
<name>A0ABZ2K4S2_9BACT</name>
<evidence type="ECO:0000259" key="11">
    <source>
        <dbReference type="PROSITE" id="PS51177"/>
    </source>
</evidence>
<comment type="catalytic activity">
    <reaction evidence="1">
        <text>2 6,7-dimethyl-8-(1-D-ribityl)lumazine + H(+) = 5-amino-6-(D-ribitylamino)uracil + riboflavin</text>
        <dbReference type="Rhea" id="RHEA:20772"/>
        <dbReference type="ChEBI" id="CHEBI:15378"/>
        <dbReference type="ChEBI" id="CHEBI:15934"/>
        <dbReference type="ChEBI" id="CHEBI:57986"/>
        <dbReference type="ChEBI" id="CHEBI:58201"/>
        <dbReference type="EC" id="2.5.1.9"/>
    </reaction>
</comment>
<feature type="repeat" description="Lumazine-binding" evidence="10">
    <location>
        <begin position="1"/>
        <end position="95"/>
    </location>
</feature>
<dbReference type="NCBIfam" id="NF006767">
    <property type="entry name" value="PRK09289.1"/>
    <property type="match status" value="1"/>
</dbReference>
<evidence type="ECO:0000256" key="4">
    <source>
        <dbReference type="ARBA" id="ARBA00012827"/>
    </source>
</evidence>
<feature type="repeat" description="Lumazine-binding" evidence="10">
    <location>
        <begin position="96"/>
        <end position="192"/>
    </location>
</feature>
<evidence type="ECO:0000313" key="13">
    <source>
        <dbReference type="Proteomes" id="UP001379533"/>
    </source>
</evidence>
<evidence type="ECO:0000256" key="5">
    <source>
        <dbReference type="ARBA" id="ARBA00013950"/>
    </source>
</evidence>
<keyword evidence="13" id="KW-1185">Reference proteome</keyword>
<evidence type="ECO:0000256" key="1">
    <source>
        <dbReference type="ARBA" id="ARBA00000968"/>
    </source>
</evidence>
<dbReference type="InterPro" id="IPR023366">
    <property type="entry name" value="ATP_synth_asu-like_sf"/>
</dbReference>